<evidence type="ECO:0000256" key="2">
    <source>
        <dbReference type="ARBA" id="ARBA00022448"/>
    </source>
</evidence>
<keyword evidence="6 7" id="KW-0472">Membrane</keyword>
<keyword evidence="4" id="KW-0029">Amino-acid transport</keyword>
<feature type="domain" description="Amino acid transporter transmembrane" evidence="8">
    <location>
        <begin position="3"/>
        <end position="105"/>
    </location>
</feature>
<comment type="subcellular location">
    <subcellularLocation>
        <location evidence="1">Membrane</location>
        <topology evidence="1">Multi-pass membrane protein</topology>
    </subcellularLocation>
</comment>
<accession>A0A2S2R2C4</accession>
<dbReference type="PANTHER" id="PTHR22950">
    <property type="entry name" value="AMINO ACID TRANSPORTER"/>
    <property type="match status" value="1"/>
</dbReference>
<evidence type="ECO:0000256" key="3">
    <source>
        <dbReference type="ARBA" id="ARBA00022692"/>
    </source>
</evidence>
<organism evidence="9">
    <name type="scientific">Sipha flava</name>
    <name type="common">yellow sugarcane aphid</name>
    <dbReference type="NCBI Taxonomy" id="143950"/>
    <lineage>
        <taxon>Eukaryota</taxon>
        <taxon>Metazoa</taxon>
        <taxon>Ecdysozoa</taxon>
        <taxon>Arthropoda</taxon>
        <taxon>Hexapoda</taxon>
        <taxon>Insecta</taxon>
        <taxon>Pterygota</taxon>
        <taxon>Neoptera</taxon>
        <taxon>Paraneoptera</taxon>
        <taxon>Hemiptera</taxon>
        <taxon>Sternorrhyncha</taxon>
        <taxon>Aphidomorpha</taxon>
        <taxon>Aphidoidea</taxon>
        <taxon>Aphididae</taxon>
        <taxon>Sipha</taxon>
    </lineage>
</organism>
<evidence type="ECO:0000256" key="6">
    <source>
        <dbReference type="ARBA" id="ARBA00023136"/>
    </source>
</evidence>
<dbReference type="PANTHER" id="PTHR22950:SF646">
    <property type="entry name" value="SODIUM-COUPLED NEUTRAL AMINO ACID TRANSPORTER 10-RELATED"/>
    <property type="match status" value="1"/>
</dbReference>
<dbReference type="InterPro" id="IPR013057">
    <property type="entry name" value="AA_transpt_TM"/>
</dbReference>
<name>A0A2S2R2C4_9HEMI</name>
<proteinExistence type="predicted"/>
<keyword evidence="2" id="KW-0813">Transport</keyword>
<feature type="transmembrane region" description="Helical" evidence="7">
    <location>
        <begin position="46"/>
        <end position="64"/>
    </location>
</feature>
<dbReference type="GO" id="GO:0015179">
    <property type="term" value="F:L-amino acid transmembrane transporter activity"/>
    <property type="evidence" value="ECO:0007669"/>
    <property type="project" value="TreeGrafter"/>
</dbReference>
<dbReference type="OrthoDB" id="513400at2759"/>
<evidence type="ECO:0000256" key="5">
    <source>
        <dbReference type="ARBA" id="ARBA00022989"/>
    </source>
</evidence>
<keyword evidence="3 7" id="KW-0812">Transmembrane</keyword>
<evidence type="ECO:0000313" key="9">
    <source>
        <dbReference type="EMBL" id="MBY84136.1"/>
    </source>
</evidence>
<evidence type="ECO:0000256" key="7">
    <source>
        <dbReference type="SAM" id="Phobius"/>
    </source>
</evidence>
<dbReference type="Pfam" id="PF01490">
    <property type="entry name" value="Aa_trans"/>
    <property type="match status" value="1"/>
</dbReference>
<dbReference type="EMBL" id="GGMS01014933">
    <property type="protein sequence ID" value="MBY84136.1"/>
    <property type="molecule type" value="Transcribed_RNA"/>
</dbReference>
<protein>
    <submittedName>
        <fullName evidence="9">Putative sodium-coupled neutral amino acid transporter 10</fullName>
    </submittedName>
</protein>
<evidence type="ECO:0000256" key="1">
    <source>
        <dbReference type="ARBA" id="ARBA00004141"/>
    </source>
</evidence>
<evidence type="ECO:0000256" key="4">
    <source>
        <dbReference type="ARBA" id="ARBA00022970"/>
    </source>
</evidence>
<feature type="transmembrane region" description="Helical" evidence="7">
    <location>
        <begin position="70"/>
        <end position="92"/>
    </location>
</feature>
<evidence type="ECO:0000259" key="8">
    <source>
        <dbReference type="Pfam" id="PF01490"/>
    </source>
</evidence>
<dbReference type="AlphaFoldDB" id="A0A2S2R2C4"/>
<gene>
    <name evidence="9" type="primary">slc38a10</name>
    <name evidence="9" type="ORF">g.99074</name>
</gene>
<reference evidence="9" key="1">
    <citation type="submission" date="2018-04" db="EMBL/GenBank/DDBJ databases">
        <title>Transcriptome assembly of Sipha flava.</title>
        <authorList>
            <person name="Scully E.D."/>
            <person name="Geib S.M."/>
            <person name="Palmer N.A."/>
            <person name="Koch K."/>
            <person name="Bradshaw J."/>
            <person name="Heng-Moss T."/>
            <person name="Sarath G."/>
        </authorList>
    </citation>
    <scope>NUCLEOTIDE SEQUENCE</scope>
</reference>
<feature type="transmembrane region" description="Helical" evidence="7">
    <location>
        <begin position="6"/>
        <end position="26"/>
    </location>
</feature>
<dbReference type="GO" id="GO:0016020">
    <property type="term" value="C:membrane"/>
    <property type="evidence" value="ECO:0007669"/>
    <property type="project" value="UniProtKB-SubCell"/>
</dbReference>
<keyword evidence="5 7" id="KW-1133">Transmembrane helix</keyword>
<sequence>MGFVMSIAVSFPLVIFPCRSSIYSLIATKDYVLVSGGRQHIAETPFKCITFFIVIFSLLTGLIMPNIEVVLGLIGSTIGVMINVMFPSMFLVRVSNKNLKERFWARVFLLW</sequence>